<feature type="region of interest" description="Disordered" evidence="1">
    <location>
        <begin position="16"/>
        <end position="91"/>
    </location>
</feature>
<feature type="compositionally biased region" description="Polar residues" evidence="1">
    <location>
        <begin position="54"/>
        <end position="70"/>
    </location>
</feature>
<dbReference type="AlphaFoldDB" id="A0A8S3K249"/>
<evidence type="ECO:0000313" key="2">
    <source>
        <dbReference type="EMBL" id="CAF5160630.1"/>
    </source>
</evidence>
<dbReference type="EMBL" id="CAJOBJ010371918">
    <property type="protein sequence ID" value="CAF5223820.1"/>
    <property type="molecule type" value="Genomic_DNA"/>
</dbReference>
<dbReference type="EMBL" id="CAJOBH010265607">
    <property type="protein sequence ID" value="CAF5160630.1"/>
    <property type="molecule type" value="Genomic_DNA"/>
</dbReference>
<organism evidence="3 4">
    <name type="scientific">Rotaria magnacalcarata</name>
    <dbReference type="NCBI Taxonomy" id="392030"/>
    <lineage>
        <taxon>Eukaryota</taxon>
        <taxon>Metazoa</taxon>
        <taxon>Spiralia</taxon>
        <taxon>Gnathifera</taxon>
        <taxon>Rotifera</taxon>
        <taxon>Eurotatoria</taxon>
        <taxon>Bdelloidea</taxon>
        <taxon>Philodinida</taxon>
        <taxon>Philodinidae</taxon>
        <taxon>Rotaria</taxon>
    </lineage>
</organism>
<evidence type="ECO:0000313" key="3">
    <source>
        <dbReference type="EMBL" id="CAF5223820.1"/>
    </source>
</evidence>
<comment type="caution">
    <text evidence="3">The sequence shown here is derived from an EMBL/GenBank/DDBJ whole genome shotgun (WGS) entry which is preliminary data.</text>
</comment>
<dbReference type="Proteomes" id="UP000681720">
    <property type="component" value="Unassembled WGS sequence"/>
</dbReference>
<evidence type="ECO:0000313" key="4">
    <source>
        <dbReference type="Proteomes" id="UP000681720"/>
    </source>
</evidence>
<proteinExistence type="predicted"/>
<accession>A0A8S3K249</accession>
<gene>
    <name evidence="2" type="ORF">BYL167_LOCUS74461</name>
    <name evidence="3" type="ORF">GIL414_LOCUS85784</name>
</gene>
<feature type="non-terminal residue" evidence="3">
    <location>
        <position position="1"/>
    </location>
</feature>
<name>A0A8S3K249_9BILA</name>
<dbReference type="Proteomes" id="UP000681967">
    <property type="component" value="Unassembled WGS sequence"/>
</dbReference>
<sequence length="91" mass="9997">MNSCYVIEAERVANITIEQKPKGPPTSIQPKPQLTRAERRATQEAHRAAKQSKQKPSTTTQKLNETSQAAGNVKKTTTDHISTSNLSTHLS</sequence>
<feature type="compositionally biased region" description="Basic and acidic residues" evidence="1">
    <location>
        <begin position="36"/>
        <end position="47"/>
    </location>
</feature>
<evidence type="ECO:0000256" key="1">
    <source>
        <dbReference type="SAM" id="MobiDB-lite"/>
    </source>
</evidence>
<reference evidence="3" key="1">
    <citation type="submission" date="2021-02" db="EMBL/GenBank/DDBJ databases">
        <authorList>
            <person name="Nowell W R."/>
        </authorList>
    </citation>
    <scope>NUCLEOTIDE SEQUENCE</scope>
</reference>
<feature type="compositionally biased region" description="Polar residues" evidence="1">
    <location>
        <begin position="79"/>
        <end position="91"/>
    </location>
</feature>
<protein>
    <submittedName>
        <fullName evidence="3">Uncharacterized protein</fullName>
    </submittedName>
</protein>